<evidence type="ECO:0000256" key="2">
    <source>
        <dbReference type="SAM" id="SignalP"/>
    </source>
</evidence>
<dbReference type="GO" id="GO:0015562">
    <property type="term" value="F:efflux transmembrane transporter activity"/>
    <property type="evidence" value="ECO:0007669"/>
    <property type="project" value="TreeGrafter"/>
</dbReference>
<sequence>MLRTLLTAASLSLFAFATPGAAQDTPLVKLITVTTEGGTLTRQFFGQVVAKQTVDLAFQVGGQIVEFPVLEGNTLPEGSVIAKLDLEPFELALEQAQATQNQAERTLERLEKLQGSSVSQVSVDDAKTAQEIAAIDTRNAKRALEQAVLHAPFDGLVAQRFVANFTTISAGTPAVRLHDMSELRVDIEVPEILFRRVGEKTKVEIWANFPGNDTNYPLEPREFIAEASEVGQTFRLTLGMERPEGVIALPGSSVTVTANVPGLGPKMEIPGSAIINDSAGNPHVLRFDPVGEDEGTLTMVPIQIEPSASGTISVISGLEAGQEIVASGAALLADGMEVRRFTGFAN</sequence>
<keyword evidence="4" id="KW-1185">Reference proteome</keyword>
<proteinExistence type="inferred from homology"/>
<dbReference type="GO" id="GO:1990281">
    <property type="term" value="C:efflux pump complex"/>
    <property type="evidence" value="ECO:0007669"/>
    <property type="project" value="TreeGrafter"/>
</dbReference>
<dbReference type="Gene3D" id="2.40.420.20">
    <property type="match status" value="1"/>
</dbReference>
<dbReference type="EMBL" id="JADQAZ010000002">
    <property type="protein sequence ID" value="MBT0958069.1"/>
    <property type="molecule type" value="Genomic_DNA"/>
</dbReference>
<reference evidence="3 4" key="1">
    <citation type="journal article" date="2021" name="Arch. Microbiol.">
        <title>Harenicola maris gen. nov., sp. nov. isolated from the Sea of Japan shallow sediments.</title>
        <authorList>
            <person name="Romanenko L.A."/>
            <person name="Kurilenko V.V."/>
            <person name="Chernysheva N.Y."/>
            <person name="Tekutyeva L.A."/>
            <person name="Velansky P.V."/>
            <person name="Svetashev V.I."/>
            <person name="Isaeva M.P."/>
        </authorList>
    </citation>
    <scope>NUCLEOTIDE SEQUENCE [LARGE SCALE GENOMIC DNA]</scope>
    <source>
        <strain evidence="3 4">KMM 3653</strain>
    </source>
</reference>
<dbReference type="SUPFAM" id="SSF111369">
    <property type="entry name" value="HlyD-like secretion proteins"/>
    <property type="match status" value="1"/>
</dbReference>
<dbReference type="RefSeq" id="WP_327794285.1">
    <property type="nucleotide sequence ID" value="NZ_JADQAZ010000002.1"/>
</dbReference>
<dbReference type="PANTHER" id="PTHR30469">
    <property type="entry name" value="MULTIDRUG RESISTANCE PROTEIN MDTA"/>
    <property type="match status" value="1"/>
</dbReference>
<gene>
    <name evidence="3" type="ORF">IV417_11785</name>
</gene>
<dbReference type="PANTHER" id="PTHR30469:SF20">
    <property type="entry name" value="EFFLUX RND TRANSPORTER PERIPLASMIC ADAPTOR SUBUNIT"/>
    <property type="match status" value="1"/>
</dbReference>
<feature type="signal peptide" evidence="2">
    <location>
        <begin position="1"/>
        <end position="17"/>
    </location>
</feature>
<evidence type="ECO:0000313" key="3">
    <source>
        <dbReference type="EMBL" id="MBT0958069.1"/>
    </source>
</evidence>
<dbReference type="Proteomes" id="UP001315686">
    <property type="component" value="Unassembled WGS sequence"/>
</dbReference>
<protein>
    <submittedName>
        <fullName evidence="3">Efflux RND transporter periplasmic adaptor subunit</fullName>
    </submittedName>
</protein>
<name>A0AAP2CP96_9RHOB</name>
<feature type="chain" id="PRO_5043016299" evidence="2">
    <location>
        <begin position="18"/>
        <end position="346"/>
    </location>
</feature>
<dbReference type="InterPro" id="IPR006143">
    <property type="entry name" value="RND_pump_MFP"/>
</dbReference>
<evidence type="ECO:0000256" key="1">
    <source>
        <dbReference type="ARBA" id="ARBA00009477"/>
    </source>
</evidence>
<accession>A0AAP2CP96</accession>
<comment type="caution">
    <text evidence="3">The sequence shown here is derived from an EMBL/GenBank/DDBJ whole genome shotgun (WGS) entry which is preliminary data.</text>
</comment>
<dbReference type="Gene3D" id="2.40.30.170">
    <property type="match status" value="1"/>
</dbReference>
<evidence type="ECO:0000313" key="4">
    <source>
        <dbReference type="Proteomes" id="UP001315686"/>
    </source>
</evidence>
<organism evidence="3 4">
    <name type="scientific">Harenicola maris</name>
    <dbReference type="NCBI Taxonomy" id="2841044"/>
    <lineage>
        <taxon>Bacteria</taxon>
        <taxon>Pseudomonadati</taxon>
        <taxon>Pseudomonadota</taxon>
        <taxon>Alphaproteobacteria</taxon>
        <taxon>Rhodobacterales</taxon>
        <taxon>Paracoccaceae</taxon>
        <taxon>Harenicola</taxon>
    </lineage>
</organism>
<dbReference type="NCBIfam" id="TIGR01730">
    <property type="entry name" value="RND_mfp"/>
    <property type="match status" value="1"/>
</dbReference>
<dbReference type="Gene3D" id="1.10.287.470">
    <property type="entry name" value="Helix hairpin bin"/>
    <property type="match status" value="1"/>
</dbReference>
<keyword evidence="2" id="KW-0732">Signal</keyword>
<comment type="similarity">
    <text evidence="1">Belongs to the membrane fusion protein (MFP) (TC 8.A.1) family.</text>
</comment>
<dbReference type="AlphaFoldDB" id="A0AAP2CP96"/>
<dbReference type="Gene3D" id="2.40.50.100">
    <property type="match status" value="1"/>
</dbReference>